<dbReference type="InterPro" id="IPR008995">
    <property type="entry name" value="Mo/tungstate-bd_C_term_dom"/>
</dbReference>
<evidence type="ECO:0000259" key="8">
    <source>
        <dbReference type="PROSITE" id="PS50893"/>
    </source>
</evidence>
<sequence length="367" mass="40098">MNMIELRQVSKRYGSVQALHPVDLAVRKGEFVTLLGPSGSGKTTLLNLIAGMVPPSTGRILIGGRDVTNSPPSQRQLGMVFQNYALMPHMTVFENIAFPLRVRKLSRTEIERKVRDVLALVRLPDLAARKPRELSGGQQQRVSLARCIVYNPALILLDEPLGALDKKLREQMQLELRRIHAELGITMLNVTHDQDEALTMSDRIVLMNGGRIEQEDRPENLYFRPATRFAADFIGTANLLACDVRAATDDGVAVSTGFGDARATLAASTAAAPAANAPAPGKSACLLLRPESIAMQPVGEQAGAGLQTVDGILEDTIILGGIVRHHVRVAGSIRMVVQEQNRRDRIPLPRDAPVRLTWSHRDCVVLD</sequence>
<dbReference type="GO" id="GO:0016887">
    <property type="term" value="F:ATP hydrolysis activity"/>
    <property type="evidence" value="ECO:0007669"/>
    <property type="project" value="InterPro"/>
</dbReference>
<dbReference type="AlphaFoldDB" id="A0A193GLK9"/>
<dbReference type="GO" id="GO:0043190">
    <property type="term" value="C:ATP-binding cassette (ABC) transporter complex"/>
    <property type="evidence" value="ECO:0007669"/>
    <property type="project" value="InterPro"/>
</dbReference>
<dbReference type="OrthoDB" id="5298774at2"/>
<dbReference type="InterPro" id="IPR003593">
    <property type="entry name" value="AAA+_ATPase"/>
</dbReference>
<reference evidence="9 10" key="1">
    <citation type="submission" date="2016-06" db="EMBL/GenBank/DDBJ databases">
        <title>Complete genome sequences of Bordetella bronchialis and Bordetella flabilis.</title>
        <authorList>
            <person name="LiPuma J.J."/>
            <person name="Spilker T."/>
        </authorList>
    </citation>
    <scope>NUCLEOTIDE SEQUENCE [LARGE SCALE GENOMIC DNA]</scope>
    <source>
        <strain evidence="9 10">AU10664</strain>
    </source>
</reference>
<comment type="catalytic activity">
    <reaction evidence="7">
        <text>ATP + H2O + polyamine-[polyamine-binding protein]Side 1 = ADP + phosphate + polyamineSide 2 + [polyamine-binding protein]Side 1.</text>
        <dbReference type="EC" id="7.6.2.11"/>
    </reaction>
</comment>
<dbReference type="STRING" id="463014.BAU07_01910"/>
<dbReference type="PROSITE" id="PS00211">
    <property type="entry name" value="ABC_TRANSPORTER_1"/>
    <property type="match status" value="1"/>
</dbReference>
<organism evidence="9 10">
    <name type="scientific">Bordetella flabilis</name>
    <dbReference type="NCBI Taxonomy" id="463014"/>
    <lineage>
        <taxon>Bacteria</taxon>
        <taxon>Pseudomonadati</taxon>
        <taxon>Pseudomonadota</taxon>
        <taxon>Betaproteobacteria</taxon>
        <taxon>Burkholderiales</taxon>
        <taxon>Alcaligenaceae</taxon>
        <taxon>Bordetella</taxon>
    </lineage>
</organism>
<keyword evidence="2 7" id="KW-1003">Cell membrane</keyword>
<dbReference type="Gene3D" id="2.40.50.100">
    <property type="match status" value="1"/>
</dbReference>
<comment type="subunit">
    <text evidence="7">The complex is composed of two ATP-binding proteins (PotA), two transmembrane proteins (PotB and PotC) and a solute-binding protein (PotD).</text>
</comment>
<comment type="function">
    <text evidence="7">Part of the ABC transporter complex PotABCD involved in spermidine/putrescine import. Responsible for energy coupling to the transport system.</text>
</comment>
<dbReference type="FunFam" id="3.40.50.300:FF:000425">
    <property type="entry name" value="Probable ABC transporter, ATP-binding subunit"/>
    <property type="match status" value="1"/>
</dbReference>
<name>A0A193GLK9_9BORD</name>
<dbReference type="GO" id="GO:0005524">
    <property type="term" value="F:ATP binding"/>
    <property type="evidence" value="ECO:0007669"/>
    <property type="project" value="UniProtKB-KW"/>
</dbReference>
<keyword evidence="5 7" id="KW-1278">Translocase</keyword>
<dbReference type="NCBIfam" id="TIGR01187">
    <property type="entry name" value="potA"/>
    <property type="match status" value="1"/>
</dbReference>
<dbReference type="InterPro" id="IPR003439">
    <property type="entry name" value="ABC_transporter-like_ATP-bd"/>
</dbReference>
<accession>A0A193GLK9</accession>
<dbReference type="InterPro" id="IPR013611">
    <property type="entry name" value="Transp-assoc_OB_typ2"/>
</dbReference>
<dbReference type="Gene3D" id="3.40.50.300">
    <property type="entry name" value="P-loop containing nucleotide triphosphate hydrolases"/>
    <property type="match status" value="1"/>
</dbReference>
<keyword evidence="10" id="KW-1185">Reference proteome</keyword>
<dbReference type="PANTHER" id="PTHR42781">
    <property type="entry name" value="SPERMIDINE/PUTRESCINE IMPORT ATP-BINDING PROTEIN POTA"/>
    <property type="match status" value="1"/>
</dbReference>
<dbReference type="GO" id="GO:0015697">
    <property type="term" value="P:quaternary ammonium group transport"/>
    <property type="evidence" value="ECO:0007669"/>
    <property type="project" value="UniProtKB-ARBA"/>
</dbReference>
<keyword evidence="3 7" id="KW-0547">Nucleotide-binding</keyword>
<dbReference type="EMBL" id="CP016172">
    <property type="protein sequence ID" value="ANN80159.1"/>
    <property type="molecule type" value="Genomic_DNA"/>
</dbReference>
<dbReference type="InterPro" id="IPR017871">
    <property type="entry name" value="ABC_transporter-like_CS"/>
</dbReference>
<dbReference type="InterPro" id="IPR027417">
    <property type="entry name" value="P-loop_NTPase"/>
</dbReference>
<dbReference type="Pfam" id="PF08402">
    <property type="entry name" value="TOBE_2"/>
    <property type="match status" value="1"/>
</dbReference>
<dbReference type="SUPFAM" id="SSF50331">
    <property type="entry name" value="MOP-like"/>
    <property type="match status" value="1"/>
</dbReference>
<dbReference type="InterPro" id="IPR050093">
    <property type="entry name" value="ABC_SmlMolc_Importer"/>
</dbReference>
<dbReference type="EC" id="7.6.2.11" evidence="7"/>
<dbReference type="RefSeq" id="WP_066664556.1">
    <property type="nucleotide sequence ID" value="NZ_CBCSCL010000025.1"/>
</dbReference>
<protein>
    <recommendedName>
        <fullName evidence="7">Spermidine/putrescine import ATP-binding protein PotA</fullName>
        <ecNumber evidence="7">7.6.2.11</ecNumber>
    </recommendedName>
</protein>
<dbReference type="SUPFAM" id="SSF52540">
    <property type="entry name" value="P-loop containing nucleoside triphosphate hydrolases"/>
    <property type="match status" value="1"/>
</dbReference>
<dbReference type="KEGG" id="bfz:BAU07_01910"/>
<evidence type="ECO:0000256" key="5">
    <source>
        <dbReference type="ARBA" id="ARBA00022967"/>
    </source>
</evidence>
<dbReference type="PROSITE" id="PS50893">
    <property type="entry name" value="ABC_TRANSPORTER_2"/>
    <property type="match status" value="1"/>
</dbReference>
<evidence type="ECO:0000256" key="2">
    <source>
        <dbReference type="ARBA" id="ARBA00022475"/>
    </source>
</evidence>
<proteinExistence type="inferred from homology"/>
<dbReference type="InterPro" id="IPR005893">
    <property type="entry name" value="PotA-like"/>
</dbReference>
<dbReference type="Proteomes" id="UP000091926">
    <property type="component" value="Chromosome"/>
</dbReference>
<keyword evidence="6 7" id="KW-0472">Membrane</keyword>
<dbReference type="PANTHER" id="PTHR42781:SF4">
    <property type="entry name" value="SPERMIDINE_PUTRESCINE IMPORT ATP-BINDING PROTEIN POTA"/>
    <property type="match status" value="1"/>
</dbReference>
<evidence type="ECO:0000256" key="6">
    <source>
        <dbReference type="ARBA" id="ARBA00023136"/>
    </source>
</evidence>
<evidence type="ECO:0000313" key="10">
    <source>
        <dbReference type="Proteomes" id="UP000091926"/>
    </source>
</evidence>
<feature type="domain" description="ABC transporter" evidence="8">
    <location>
        <begin position="4"/>
        <end position="234"/>
    </location>
</feature>
<evidence type="ECO:0000256" key="3">
    <source>
        <dbReference type="ARBA" id="ARBA00022741"/>
    </source>
</evidence>
<gene>
    <name evidence="7" type="primary">potA</name>
    <name evidence="9" type="ORF">BAU07_01910</name>
</gene>
<evidence type="ECO:0000256" key="1">
    <source>
        <dbReference type="ARBA" id="ARBA00022448"/>
    </source>
</evidence>
<dbReference type="GO" id="GO:0015417">
    <property type="term" value="F:ABC-type polyamine transporter activity"/>
    <property type="evidence" value="ECO:0007669"/>
    <property type="project" value="UniProtKB-EC"/>
</dbReference>
<keyword evidence="4 7" id="KW-0067">ATP-binding</keyword>
<evidence type="ECO:0000256" key="4">
    <source>
        <dbReference type="ARBA" id="ARBA00022840"/>
    </source>
</evidence>
<dbReference type="SMART" id="SM00382">
    <property type="entry name" value="AAA"/>
    <property type="match status" value="1"/>
</dbReference>
<keyword evidence="1 7" id="KW-0813">Transport</keyword>
<evidence type="ECO:0000313" key="9">
    <source>
        <dbReference type="EMBL" id="ANN80159.1"/>
    </source>
</evidence>
<comment type="similarity">
    <text evidence="7">Belongs to the ABC transporter superfamily. Spermidine/putrescine importer (TC 3.A.1.11.1) family.</text>
</comment>
<dbReference type="Pfam" id="PF00005">
    <property type="entry name" value="ABC_tran"/>
    <property type="match status" value="1"/>
</dbReference>
<evidence type="ECO:0000256" key="7">
    <source>
        <dbReference type="RuleBase" id="RU364083"/>
    </source>
</evidence>